<dbReference type="SUPFAM" id="SSF53822">
    <property type="entry name" value="Periplasmic binding protein-like I"/>
    <property type="match status" value="1"/>
</dbReference>
<dbReference type="RefSeq" id="WP_166136966.1">
    <property type="nucleotide sequence ID" value="NZ_JAAOBY010000005.1"/>
</dbReference>
<name>A0ABR7JG29_9FLAO</name>
<feature type="domain" description="LysM" evidence="1">
    <location>
        <begin position="25"/>
        <end position="68"/>
    </location>
</feature>
<reference evidence="2 3" key="1">
    <citation type="submission" date="2020-08" db="EMBL/GenBank/DDBJ databases">
        <title>Description of novel Flavobacterium F-400 isolate.</title>
        <authorList>
            <person name="Saticioglu I."/>
            <person name="Duman M."/>
            <person name="Altun S."/>
        </authorList>
    </citation>
    <scope>NUCLEOTIDE SEQUENCE [LARGE SCALE GENOMIC DNA]</scope>
    <source>
        <strain evidence="2 3">F-400</strain>
    </source>
</reference>
<evidence type="ECO:0000259" key="1">
    <source>
        <dbReference type="PROSITE" id="PS51782"/>
    </source>
</evidence>
<dbReference type="SUPFAM" id="SSF54106">
    <property type="entry name" value="LysM domain"/>
    <property type="match status" value="4"/>
</dbReference>
<gene>
    <name evidence="2" type="ORF">H8R26_08335</name>
</gene>
<feature type="domain" description="LysM" evidence="1">
    <location>
        <begin position="149"/>
        <end position="192"/>
    </location>
</feature>
<dbReference type="PROSITE" id="PS51782">
    <property type="entry name" value="LYSM"/>
    <property type="match status" value="4"/>
</dbReference>
<dbReference type="Pfam" id="PF01476">
    <property type="entry name" value="LysM"/>
    <property type="match status" value="4"/>
</dbReference>
<dbReference type="PANTHER" id="PTHR33734:SF22">
    <property type="entry name" value="MEMBRANE-BOUND LYTIC MUREIN TRANSGLYCOSYLASE D"/>
    <property type="match status" value="1"/>
</dbReference>
<accession>A0ABR7JG29</accession>
<feature type="domain" description="LysM" evidence="1">
    <location>
        <begin position="227"/>
        <end position="270"/>
    </location>
</feature>
<dbReference type="Proteomes" id="UP000621670">
    <property type="component" value="Unassembled WGS sequence"/>
</dbReference>
<dbReference type="InterPro" id="IPR036779">
    <property type="entry name" value="LysM_dom_sf"/>
</dbReference>
<protein>
    <submittedName>
        <fullName evidence="2">LysM peptidoglycan-binding domain-containing protein</fullName>
    </submittedName>
</protein>
<dbReference type="PANTHER" id="PTHR33734">
    <property type="entry name" value="LYSM DOMAIN-CONTAINING GPI-ANCHORED PROTEIN 2"/>
    <property type="match status" value="1"/>
</dbReference>
<proteinExistence type="predicted"/>
<evidence type="ECO:0000313" key="3">
    <source>
        <dbReference type="Proteomes" id="UP000621670"/>
    </source>
</evidence>
<dbReference type="EMBL" id="JACRUM010000004">
    <property type="protein sequence ID" value="MBC5863427.1"/>
    <property type="molecule type" value="Genomic_DNA"/>
</dbReference>
<dbReference type="InterPro" id="IPR028082">
    <property type="entry name" value="Peripla_BP_I"/>
</dbReference>
<evidence type="ECO:0000313" key="2">
    <source>
        <dbReference type="EMBL" id="MBC5863427.1"/>
    </source>
</evidence>
<sequence length="647" mass="70794">MKYFFAICLSVLMFHQNGQAQAKSSTHKVEKGETINQIAQKYQVTPFDIYQLNPDAQSGLKPNSVLIIPTKASKKAVVPAVAKAKVTSHEVQPKETLYGIEKKYGISDGALKAANPFLESEGLQIGQVLTIPGSGEIKAVAKQKTEPVIFHTVLAKETKYSIAKKYGLTVEELEKKNPEIVANLPVGYELTIKGNTNKTTKPTAVAEVKKEVAAPVPAATVAKLKYVSYEVKPKETLYSLSKMAGISQEELLQQNPALANGVEVGMEIKIPETAAISASAEAKKDYATITKKSNAKKKLALLLPFNISKIENDTVNSISSRIKKDKFLNMTLDFYAGAMMAIDSAKVLGLNMDIKILDSQETKNSTAVAALIKSEGLSSFDAVIGPFYQNNVEKAAEILAANQVPVVSPLSKDLGVSYPNLVQSIPDPVAVKNAVFDFMRSKGGNIIAVVDKKKGSVIKYITDTHPDVRFAPLTAAGGITTESIKGMLKKDKINYVIMETANTGMIKSTVASLMSAMATYKVQLVILEPNETLDTDEINFNNLVKLKLMYPSVTRESYSEQAAIFEKEFKKKNKSNPSVFAIRGFDVTFDTMMRLAQDKSYLETVGSTATEQMDNKFEFYKNNEGAFINKGIYILQYESDLTIKEAK</sequence>
<dbReference type="Gene3D" id="3.10.350.10">
    <property type="entry name" value="LysM domain"/>
    <property type="match status" value="4"/>
</dbReference>
<organism evidence="2 3">
    <name type="scientific">Flavobacterium turcicum</name>
    <dbReference type="NCBI Taxonomy" id="2764718"/>
    <lineage>
        <taxon>Bacteria</taxon>
        <taxon>Pseudomonadati</taxon>
        <taxon>Bacteroidota</taxon>
        <taxon>Flavobacteriia</taxon>
        <taxon>Flavobacteriales</taxon>
        <taxon>Flavobacteriaceae</taxon>
        <taxon>Flavobacterium</taxon>
    </lineage>
</organism>
<keyword evidence="3" id="KW-1185">Reference proteome</keyword>
<dbReference type="Gene3D" id="3.40.50.2300">
    <property type="match status" value="1"/>
</dbReference>
<dbReference type="CDD" id="cd00118">
    <property type="entry name" value="LysM"/>
    <property type="match status" value="4"/>
</dbReference>
<dbReference type="InterPro" id="IPR018392">
    <property type="entry name" value="LysM"/>
</dbReference>
<comment type="caution">
    <text evidence="2">The sequence shown here is derived from an EMBL/GenBank/DDBJ whole genome shotgun (WGS) entry which is preliminary data.</text>
</comment>
<feature type="domain" description="LysM" evidence="1">
    <location>
        <begin position="87"/>
        <end position="131"/>
    </location>
</feature>
<dbReference type="SMART" id="SM00257">
    <property type="entry name" value="LysM"/>
    <property type="match status" value="4"/>
</dbReference>